<dbReference type="AlphaFoldDB" id="A0A1F5THJ5"/>
<dbReference type="Proteomes" id="UP000178656">
    <property type="component" value="Unassembled WGS sequence"/>
</dbReference>
<accession>A0A1F5THJ5</accession>
<feature type="region of interest" description="Disordered" evidence="1">
    <location>
        <begin position="1"/>
        <end position="20"/>
    </location>
</feature>
<evidence type="ECO:0000256" key="1">
    <source>
        <dbReference type="SAM" id="MobiDB-lite"/>
    </source>
</evidence>
<protein>
    <submittedName>
        <fullName evidence="2">Uncharacterized protein</fullName>
    </submittedName>
</protein>
<dbReference type="EMBL" id="MFGM01000010">
    <property type="protein sequence ID" value="OGF38021.1"/>
    <property type="molecule type" value="Genomic_DNA"/>
</dbReference>
<name>A0A1F5THJ5_9BACT</name>
<proteinExistence type="predicted"/>
<gene>
    <name evidence="2" type="ORF">A2482_02870</name>
</gene>
<organism evidence="2 3">
    <name type="scientific">Candidatus Falkowbacteria bacterium RIFOXYC2_FULL_48_21</name>
    <dbReference type="NCBI Taxonomy" id="1798005"/>
    <lineage>
        <taxon>Bacteria</taxon>
        <taxon>Candidatus Falkowiibacteriota</taxon>
    </lineage>
</organism>
<reference evidence="2 3" key="1">
    <citation type="journal article" date="2016" name="Nat. Commun.">
        <title>Thousands of microbial genomes shed light on interconnected biogeochemical processes in an aquifer system.</title>
        <authorList>
            <person name="Anantharaman K."/>
            <person name="Brown C.T."/>
            <person name="Hug L.A."/>
            <person name="Sharon I."/>
            <person name="Castelle C.J."/>
            <person name="Probst A.J."/>
            <person name="Thomas B.C."/>
            <person name="Singh A."/>
            <person name="Wilkins M.J."/>
            <person name="Karaoz U."/>
            <person name="Brodie E.L."/>
            <person name="Williams K.H."/>
            <person name="Hubbard S.S."/>
            <person name="Banfield J.F."/>
        </authorList>
    </citation>
    <scope>NUCLEOTIDE SEQUENCE [LARGE SCALE GENOMIC DNA]</scope>
</reference>
<comment type="caution">
    <text evidence="2">The sequence shown here is derived from an EMBL/GenBank/DDBJ whole genome shotgun (WGS) entry which is preliminary data.</text>
</comment>
<evidence type="ECO:0000313" key="2">
    <source>
        <dbReference type="EMBL" id="OGF38021.1"/>
    </source>
</evidence>
<evidence type="ECO:0000313" key="3">
    <source>
        <dbReference type="Proteomes" id="UP000178656"/>
    </source>
</evidence>
<sequence length="113" mass="12615">MPTADSKNFVRQMPRPEVDPAVKQKNKQGAEQAFRVWQAKVVANSQQEAAALTELNRKISAGDYQPDPKNFVQQLPKLTAEDVARADRLGEVPANRKKSGMFHAIINKLFGQN</sequence>